<dbReference type="VEuPathDB" id="FungiDB:BCV72DRAFT_234362"/>
<dbReference type="AlphaFoldDB" id="A0A1X0QSA5"/>
<proteinExistence type="predicted"/>
<evidence type="ECO:0000313" key="1">
    <source>
        <dbReference type="EMBL" id="ORE02665.1"/>
    </source>
</evidence>
<protein>
    <submittedName>
        <fullName evidence="1">Uncharacterized protein</fullName>
    </submittedName>
</protein>
<dbReference type="Proteomes" id="UP000242414">
    <property type="component" value="Unassembled WGS sequence"/>
</dbReference>
<reference evidence="1" key="1">
    <citation type="journal article" date="2016" name="Proc. Natl. Acad. Sci. U.S.A.">
        <title>Lipid metabolic changes in an early divergent fungus govern the establishment of a mutualistic symbiosis with endobacteria.</title>
        <authorList>
            <person name="Lastovetsky O.A."/>
            <person name="Gaspar M.L."/>
            <person name="Mondo S.J."/>
            <person name="LaButti K.M."/>
            <person name="Sandor L."/>
            <person name="Grigoriev I.V."/>
            <person name="Henry S.A."/>
            <person name="Pawlowska T.E."/>
        </authorList>
    </citation>
    <scope>NUCLEOTIDE SEQUENCE [LARGE SCALE GENOMIC DNA]</scope>
    <source>
        <strain evidence="1">ATCC 52814</strain>
    </source>
</reference>
<dbReference type="EMBL" id="KV922038">
    <property type="protein sequence ID" value="ORE02665.1"/>
    <property type="molecule type" value="Genomic_DNA"/>
</dbReference>
<organism evidence="1">
    <name type="scientific">Rhizopus microsporus var. microsporus</name>
    <dbReference type="NCBI Taxonomy" id="86635"/>
    <lineage>
        <taxon>Eukaryota</taxon>
        <taxon>Fungi</taxon>
        <taxon>Fungi incertae sedis</taxon>
        <taxon>Mucoromycota</taxon>
        <taxon>Mucoromycotina</taxon>
        <taxon>Mucoromycetes</taxon>
        <taxon>Mucorales</taxon>
        <taxon>Mucorineae</taxon>
        <taxon>Rhizopodaceae</taxon>
        <taxon>Rhizopus</taxon>
    </lineage>
</organism>
<sequence length="101" mass="11582">MLNISFYYNLEHLNIVQLGNKLGSKTTQVYYPRNLIKRTGLTLEEIPCSFVDDNEFCNNIFDTTALSDEFFSNDVLVEAASLVFKSNNSFVKFFHTVLLSL</sequence>
<name>A0A1X0QSA5_RHIZD</name>
<accession>A0A1X0QSA5</accession>
<dbReference type="OrthoDB" id="2262847at2759"/>
<gene>
    <name evidence="1" type="ORF">BCV72DRAFT_234362</name>
</gene>